<dbReference type="AlphaFoldDB" id="A0AAW0K407"/>
<dbReference type="InterPro" id="IPR002777">
    <property type="entry name" value="PFD_beta-like"/>
</dbReference>
<name>A0AAW0K407_MYOGA</name>
<keyword evidence="2" id="KW-0143">Chaperone</keyword>
<dbReference type="EMBL" id="JBBHLL010000005">
    <property type="protein sequence ID" value="KAK7834035.1"/>
    <property type="molecule type" value="Genomic_DNA"/>
</dbReference>
<proteinExistence type="inferred from homology"/>
<dbReference type="Pfam" id="PF01920">
    <property type="entry name" value="Prefoldin_2"/>
    <property type="match status" value="1"/>
</dbReference>
<protein>
    <submittedName>
        <fullName evidence="3">Uncharacterized protein</fullName>
    </submittedName>
</protein>
<evidence type="ECO:0000256" key="2">
    <source>
        <dbReference type="ARBA" id="ARBA00023186"/>
    </source>
</evidence>
<organism evidence="3 4">
    <name type="scientific">Myodes glareolus</name>
    <name type="common">Bank vole</name>
    <name type="synonym">Clethrionomys glareolus</name>
    <dbReference type="NCBI Taxonomy" id="447135"/>
    <lineage>
        <taxon>Eukaryota</taxon>
        <taxon>Metazoa</taxon>
        <taxon>Chordata</taxon>
        <taxon>Craniata</taxon>
        <taxon>Vertebrata</taxon>
        <taxon>Euteleostomi</taxon>
        <taxon>Mammalia</taxon>
        <taxon>Eutheria</taxon>
        <taxon>Euarchontoglires</taxon>
        <taxon>Glires</taxon>
        <taxon>Rodentia</taxon>
        <taxon>Myomorpha</taxon>
        <taxon>Muroidea</taxon>
        <taxon>Cricetidae</taxon>
        <taxon>Arvicolinae</taxon>
        <taxon>Myodes</taxon>
    </lineage>
</organism>
<dbReference type="GO" id="GO:0051082">
    <property type="term" value="F:unfolded protein binding"/>
    <property type="evidence" value="ECO:0007669"/>
    <property type="project" value="InterPro"/>
</dbReference>
<accession>A0AAW0K407</accession>
<dbReference type="InterPro" id="IPR016661">
    <property type="entry name" value="PFDN4"/>
</dbReference>
<dbReference type="GO" id="GO:0005737">
    <property type="term" value="C:cytoplasm"/>
    <property type="evidence" value="ECO:0007669"/>
    <property type="project" value="TreeGrafter"/>
</dbReference>
<evidence type="ECO:0000313" key="3">
    <source>
        <dbReference type="EMBL" id="KAK7834035.1"/>
    </source>
</evidence>
<reference evidence="3 4" key="1">
    <citation type="journal article" date="2023" name="bioRxiv">
        <title>Conserved and derived expression patterns and positive selection on dental genes reveal complex evolutionary context of ever-growing rodent molars.</title>
        <authorList>
            <person name="Calamari Z.T."/>
            <person name="Song A."/>
            <person name="Cohen E."/>
            <person name="Akter M."/>
            <person name="Roy R.D."/>
            <person name="Hallikas O."/>
            <person name="Christensen M.M."/>
            <person name="Li P."/>
            <person name="Marangoni P."/>
            <person name="Jernvall J."/>
            <person name="Klein O.D."/>
        </authorList>
    </citation>
    <scope>NUCLEOTIDE SEQUENCE [LARGE SCALE GENOMIC DNA]</scope>
    <source>
        <strain evidence="3">V071</strain>
    </source>
</reference>
<comment type="similarity">
    <text evidence="1">Belongs to the prefoldin subunit beta family.</text>
</comment>
<dbReference type="PANTHER" id="PTHR21100:SF9">
    <property type="entry name" value="PREFOLDIN SUBUNIT 4"/>
    <property type="match status" value="1"/>
</dbReference>
<evidence type="ECO:0000313" key="4">
    <source>
        <dbReference type="Proteomes" id="UP001488838"/>
    </source>
</evidence>
<keyword evidence="4" id="KW-1185">Reference proteome</keyword>
<evidence type="ECO:0000256" key="1">
    <source>
        <dbReference type="ARBA" id="ARBA00008045"/>
    </source>
</evidence>
<dbReference type="Proteomes" id="UP001488838">
    <property type="component" value="Unassembled WGS sequence"/>
</dbReference>
<dbReference type="GO" id="GO:0006457">
    <property type="term" value="P:protein folding"/>
    <property type="evidence" value="ECO:0007669"/>
    <property type="project" value="InterPro"/>
</dbReference>
<dbReference type="GO" id="GO:0016272">
    <property type="term" value="C:prefoldin complex"/>
    <property type="evidence" value="ECO:0007669"/>
    <property type="project" value="InterPro"/>
</dbReference>
<gene>
    <name evidence="3" type="ORF">U0070_005016</name>
</gene>
<sequence length="91" mass="10509">MMKKKEEEELKLKTKLKEDIEVKKKHLQCLGDACDDILLTDEDGLMTPCQTADVFVSHSQEETQGMLKEAKKTFQEEIDALESRVMSISRY</sequence>
<dbReference type="PANTHER" id="PTHR21100">
    <property type="entry name" value="PREFOLDIN SUBUNIT 4"/>
    <property type="match status" value="1"/>
</dbReference>
<comment type="caution">
    <text evidence="3">The sequence shown here is derived from an EMBL/GenBank/DDBJ whole genome shotgun (WGS) entry which is preliminary data.</text>
</comment>